<dbReference type="InterPro" id="IPR036188">
    <property type="entry name" value="FAD/NAD-bd_sf"/>
</dbReference>
<dbReference type="GO" id="GO:0016491">
    <property type="term" value="F:oxidoreductase activity"/>
    <property type="evidence" value="ECO:0007669"/>
    <property type="project" value="InterPro"/>
</dbReference>
<feature type="signal peptide" evidence="2">
    <location>
        <begin position="1"/>
        <end position="19"/>
    </location>
</feature>
<feature type="domain" description="Amine oxidase" evidence="3">
    <location>
        <begin position="185"/>
        <end position="618"/>
    </location>
</feature>
<name>A0A7S4AGI9_9STRA</name>
<dbReference type="EMBL" id="HBIX01010088">
    <property type="protein sequence ID" value="CAE0714898.1"/>
    <property type="molecule type" value="Transcribed_RNA"/>
</dbReference>
<dbReference type="InterPro" id="IPR002937">
    <property type="entry name" value="Amino_oxidase"/>
</dbReference>
<feature type="chain" id="PRO_5030792745" description="Amine oxidase domain-containing protein" evidence="2">
    <location>
        <begin position="20"/>
        <end position="689"/>
    </location>
</feature>
<organism evidence="4">
    <name type="scientific">Pseudo-nitzschia australis</name>
    <dbReference type="NCBI Taxonomy" id="44445"/>
    <lineage>
        <taxon>Eukaryota</taxon>
        <taxon>Sar</taxon>
        <taxon>Stramenopiles</taxon>
        <taxon>Ochrophyta</taxon>
        <taxon>Bacillariophyta</taxon>
        <taxon>Bacillariophyceae</taxon>
        <taxon>Bacillariophycidae</taxon>
        <taxon>Bacillariales</taxon>
        <taxon>Bacillariaceae</taxon>
        <taxon>Pseudo-nitzschia</taxon>
    </lineage>
</organism>
<evidence type="ECO:0000313" key="4">
    <source>
        <dbReference type="EMBL" id="CAE0714898.1"/>
    </source>
</evidence>
<reference evidence="4" key="1">
    <citation type="submission" date="2021-01" db="EMBL/GenBank/DDBJ databases">
        <authorList>
            <person name="Corre E."/>
            <person name="Pelletier E."/>
            <person name="Niang G."/>
            <person name="Scheremetjew M."/>
            <person name="Finn R."/>
            <person name="Kale V."/>
            <person name="Holt S."/>
            <person name="Cochrane G."/>
            <person name="Meng A."/>
            <person name="Brown T."/>
            <person name="Cohen L."/>
        </authorList>
    </citation>
    <scope>NUCLEOTIDE SEQUENCE</scope>
    <source>
        <strain evidence="4">10249 10 AB</strain>
    </source>
</reference>
<proteinExistence type="predicted"/>
<feature type="region of interest" description="Disordered" evidence="1">
    <location>
        <begin position="58"/>
        <end position="122"/>
    </location>
</feature>
<sequence>MKWLFASPILMSALTSGFTTSPRSLSGSTVVQQQQQQQQQRAQIRVTEAHARDSVVGSLFSSNSDDADTDAESASASASASDSDTATATSSTGSAAMDWDNEQKKQSAEKEKEESGVSNDVDIDIDIDIEENENENKEPPLKIAIVGGGWGGWGAAKAICEAKENVEVTLLDALPDPTGATPFLSKSGKPVEAGTRGFWKDYPNINKLCAELGLDESDIFTSFTNSSFYSPDGLEATAPVFSESVIPKIDSPIPFLNKLSGQSFPQLPSPLGQVLATFPLFERIPLQDRASMLGLLVATVDCLGNDVTVQEKYDRMSAQDLFILFGLSERLVEDFIKPTLLVGLFKPPEELSALVVMELLYYYALAHQDSFDVRWIKNGTVSDSLILPLATHLQENYDLEVKGGSFVSKISYDDSAATNKSSIEYKTRDGEVSTMDVDGIVLALNGKGMSAVMANSPDLAQYKTFSKAASMANGVDVISVRIWLDRYVPTRTPANVFSAFDALRGSGGTFFMLDQFQAENEEALWAGETPQGSVLACDFYNAGALLSLSDEQITEILMKELLPEAVPDFAYANVVDSWVGKFPGSVSFFSPGSFDRRPPMQGDPAVPTIKFAGDWVRMGDMEHGAKGLCQERAYVSGIQAGNILLDETIGKSRLYKHPVLPVREDEAQFKAAVTLNKQVMKLLPRFWVR</sequence>
<dbReference type="Gene3D" id="3.90.660.20">
    <property type="entry name" value="Protoporphyrinogen oxidase, mitochondrial, domain 2"/>
    <property type="match status" value="1"/>
</dbReference>
<dbReference type="AlphaFoldDB" id="A0A7S4AGI9"/>
<feature type="compositionally biased region" description="Basic and acidic residues" evidence="1">
    <location>
        <begin position="101"/>
        <end position="115"/>
    </location>
</feature>
<feature type="compositionally biased region" description="Low complexity" evidence="1">
    <location>
        <begin position="72"/>
        <end position="96"/>
    </location>
</feature>
<keyword evidence="2" id="KW-0732">Signal</keyword>
<evidence type="ECO:0000259" key="3">
    <source>
        <dbReference type="Pfam" id="PF01593"/>
    </source>
</evidence>
<protein>
    <recommendedName>
        <fullName evidence="3">Amine oxidase domain-containing protein</fullName>
    </recommendedName>
</protein>
<dbReference type="PANTHER" id="PTHR42923:SF46">
    <property type="entry name" value="AMINE OXIDASE"/>
    <property type="match status" value="1"/>
</dbReference>
<dbReference type="InterPro" id="IPR050464">
    <property type="entry name" value="Zeta_carotene_desat/Oxidored"/>
</dbReference>
<accession>A0A7S4AGI9</accession>
<dbReference type="PANTHER" id="PTHR42923">
    <property type="entry name" value="PROTOPORPHYRINOGEN OXIDASE"/>
    <property type="match status" value="1"/>
</dbReference>
<gene>
    <name evidence="4" type="ORF">PAUS00366_LOCUS7650</name>
</gene>
<dbReference type="Pfam" id="PF01593">
    <property type="entry name" value="Amino_oxidase"/>
    <property type="match status" value="1"/>
</dbReference>
<dbReference type="SUPFAM" id="SSF51905">
    <property type="entry name" value="FAD/NAD(P)-binding domain"/>
    <property type="match status" value="1"/>
</dbReference>
<evidence type="ECO:0000256" key="1">
    <source>
        <dbReference type="SAM" id="MobiDB-lite"/>
    </source>
</evidence>
<dbReference type="Gene3D" id="3.50.50.60">
    <property type="entry name" value="FAD/NAD(P)-binding domain"/>
    <property type="match status" value="1"/>
</dbReference>
<evidence type="ECO:0000256" key="2">
    <source>
        <dbReference type="SAM" id="SignalP"/>
    </source>
</evidence>